<dbReference type="InterPro" id="IPR001539">
    <property type="entry name" value="Peptidase_U32"/>
</dbReference>
<gene>
    <name evidence="2" type="ORF">DYP60_03855</name>
</gene>
<evidence type="ECO:0000313" key="3">
    <source>
        <dbReference type="Proteomes" id="UP000264002"/>
    </source>
</evidence>
<dbReference type="RefSeq" id="WP_117329566.1">
    <property type="nucleotide sequence ID" value="NZ_QUWK01000003.1"/>
</dbReference>
<dbReference type="AlphaFoldDB" id="A0A372MJR2"/>
<reference evidence="2 3" key="2">
    <citation type="submission" date="2018-09" db="EMBL/GenBank/DDBJ databases">
        <title>Genome of Sphaerochaeta halotolerans strain 4-11.</title>
        <authorList>
            <person name="Nazina T.N."/>
            <person name="Sokolova D.S."/>
        </authorList>
    </citation>
    <scope>NUCLEOTIDE SEQUENCE [LARGE SCALE GENOMIC DNA]</scope>
    <source>
        <strain evidence="2 3">4-11</strain>
    </source>
</reference>
<dbReference type="PANTHER" id="PTHR30217:SF10">
    <property type="entry name" value="23S RRNA 5-HYDROXYCYTIDINE C2501 SYNTHASE"/>
    <property type="match status" value="1"/>
</dbReference>
<reference evidence="3" key="1">
    <citation type="submission" date="2018-08" db="EMBL/GenBank/DDBJ databases">
        <authorList>
            <person name="Grouzdev D.S."/>
            <person name="Krutkina M.S."/>
        </authorList>
    </citation>
    <scope>NUCLEOTIDE SEQUENCE [LARGE SCALE GENOMIC DNA]</scope>
    <source>
        <strain evidence="3">4-11</strain>
    </source>
</reference>
<sequence>MTELALPAGSLQAALTAFKEGADAVYLGLKSFSARANATNFTFEDLAKLRQVALTEGKKIYVTVNTLIEESELDEAFKTLKHIDFIGCDGIIVQDLGLVNLIKTYAPKLALHASTQLSVHTIAGVQELVRLGFERVVLARELTFQEVKRIREACRDVELKVFIHGALCYSFSGLCTASEQLCGRSANRGSCAQICRNYFTVEHDPNVSSTLSPIPQGVKDGWFFSMSDMKAGPVAKELQELGIESLKVEGRMKSPAYTGLAARYYRAILDGDDNVEQLDEALSVVFSRRQTSGWLASYGREKQDFTIRRAPTLGSTSYPGHRGIKAAKITLVKRDSIMVTLLTDVSLRDGLMYFIRSQKQPIDTIKFGINSLIDQRGRSITGAYEGESVAIMLPANSPRPHTGEFLYLISRHDQNPALISEALPLSKHPVDMTFTLQDESLHIQCLYGEATYEIPTSEARKPQETEANIVSIFSQSDTSFLTLGSIHVVNKTQLPIEQIFLPLSALKAIRRDWYELLDRTLAQELTKNLPKEPISQKLEMRQLPPRSLLRTEQNLPYIDLKSLVESEKPLSSLLFTYEGQYYLPLSPVMFDEDAFFSDLDKVIDRMEKESLLDSVSFGLNNLGQLAYFRNRQLSCFFDIYVYLANSEAANLALTFGLKMEGGYLWMERKQTNLECWPFIPTVVDDAFSPPLFISRSCFRHDSLRLSCEGCPHRGSWYVKGDNQRLRVMVEDCITTVVHA</sequence>
<accession>A0A372MJR2</accession>
<dbReference type="Pfam" id="PF12392">
    <property type="entry name" value="DUF3656"/>
    <property type="match status" value="1"/>
</dbReference>
<proteinExistence type="predicted"/>
<dbReference type="InterPro" id="IPR051454">
    <property type="entry name" value="RNA/ubiquinone_mod_enzymes"/>
</dbReference>
<dbReference type="Proteomes" id="UP000264002">
    <property type="component" value="Unassembled WGS sequence"/>
</dbReference>
<name>A0A372MJR2_9SPIR</name>
<comment type="caution">
    <text evidence="2">The sequence shown here is derived from an EMBL/GenBank/DDBJ whole genome shotgun (WGS) entry which is preliminary data.</text>
</comment>
<organism evidence="2 3">
    <name type="scientific">Sphaerochaeta halotolerans</name>
    <dbReference type="NCBI Taxonomy" id="2293840"/>
    <lineage>
        <taxon>Bacteria</taxon>
        <taxon>Pseudomonadati</taxon>
        <taxon>Spirochaetota</taxon>
        <taxon>Spirochaetia</taxon>
        <taxon>Spirochaetales</taxon>
        <taxon>Sphaerochaetaceae</taxon>
        <taxon>Sphaerochaeta</taxon>
    </lineage>
</organism>
<dbReference type="EMBL" id="QUWK01000003">
    <property type="protein sequence ID" value="RFU95618.1"/>
    <property type="molecule type" value="Genomic_DNA"/>
</dbReference>
<keyword evidence="3" id="KW-1185">Reference proteome</keyword>
<dbReference type="Pfam" id="PF01136">
    <property type="entry name" value="Peptidase_U32"/>
    <property type="match status" value="1"/>
</dbReference>
<evidence type="ECO:0000259" key="1">
    <source>
        <dbReference type="Pfam" id="PF12392"/>
    </source>
</evidence>
<feature type="domain" description="Peptidase U32 collagenase" evidence="1">
    <location>
        <begin position="424"/>
        <end position="520"/>
    </location>
</feature>
<protein>
    <submittedName>
        <fullName evidence="2">U32 family peptidase</fullName>
    </submittedName>
</protein>
<evidence type="ECO:0000313" key="2">
    <source>
        <dbReference type="EMBL" id="RFU95618.1"/>
    </source>
</evidence>
<dbReference type="InterPro" id="IPR020988">
    <property type="entry name" value="Pept_U32_collagenase"/>
</dbReference>
<dbReference type="PANTHER" id="PTHR30217">
    <property type="entry name" value="PEPTIDASE U32 FAMILY"/>
    <property type="match status" value="1"/>
</dbReference>